<dbReference type="FunFam" id="1.10.510.10:FF:000358">
    <property type="entry name" value="Putative leucine-rich repeat receptor-like serine/threonine-protein kinase"/>
    <property type="match status" value="1"/>
</dbReference>
<keyword evidence="11 24" id="KW-0732">Signal</keyword>
<dbReference type="PROSITE" id="PS00108">
    <property type="entry name" value="PROTEIN_KINASE_ST"/>
    <property type="match status" value="1"/>
</dbReference>
<dbReference type="GO" id="GO:0051606">
    <property type="term" value="P:detection of stimulus"/>
    <property type="evidence" value="ECO:0007669"/>
    <property type="project" value="UniProtKB-ARBA"/>
</dbReference>
<keyword evidence="10 23" id="KW-0812">Transmembrane</keyword>
<dbReference type="FunFam" id="3.30.200.20:FF:000432">
    <property type="entry name" value="LRR receptor-like serine/threonine-protein kinase EFR"/>
    <property type="match status" value="1"/>
</dbReference>
<keyword evidence="9" id="KW-0808">Transferase</keyword>
<dbReference type="Pfam" id="PF07714">
    <property type="entry name" value="PK_Tyr_Ser-Thr"/>
    <property type="match status" value="1"/>
</dbReference>
<dbReference type="PANTHER" id="PTHR48053:SF136">
    <property type="entry name" value="PROTEIN KINASE, PLANT-TYPE, PUTATIVE-RELATED"/>
    <property type="match status" value="1"/>
</dbReference>
<dbReference type="EC" id="2.7.11.1" evidence="4"/>
<dbReference type="FunFam" id="3.80.10.10:FF:000275">
    <property type="entry name" value="Leucine-rich repeat receptor-like protein kinase"/>
    <property type="match status" value="1"/>
</dbReference>
<evidence type="ECO:0000256" key="10">
    <source>
        <dbReference type="ARBA" id="ARBA00022692"/>
    </source>
</evidence>
<evidence type="ECO:0000256" key="22">
    <source>
        <dbReference type="PROSITE-ProRule" id="PRU10141"/>
    </source>
</evidence>
<feature type="chain" id="PRO_5007159934" description="non-specific serine/threonine protein kinase" evidence="24">
    <location>
        <begin position="29"/>
        <end position="995"/>
    </location>
</feature>
<comment type="caution">
    <text evidence="26">The sequence shown here is derived from an EMBL/GenBank/DDBJ whole genome shotgun (WGS) entry which is preliminary data.</text>
</comment>
<evidence type="ECO:0000256" key="7">
    <source>
        <dbReference type="ARBA" id="ARBA00022553"/>
    </source>
</evidence>
<evidence type="ECO:0000256" key="23">
    <source>
        <dbReference type="SAM" id="Phobius"/>
    </source>
</evidence>
<dbReference type="Pfam" id="PF00560">
    <property type="entry name" value="LRR_1"/>
    <property type="match status" value="9"/>
</dbReference>
<keyword evidence="18" id="KW-0675">Receptor</keyword>
<dbReference type="InterPro" id="IPR003591">
    <property type="entry name" value="Leu-rich_rpt_typical-subtyp"/>
</dbReference>
<dbReference type="InterPro" id="IPR051716">
    <property type="entry name" value="Plant_RL_S/T_kinase"/>
</dbReference>
<evidence type="ECO:0000256" key="21">
    <source>
        <dbReference type="ARBA" id="ARBA00048679"/>
    </source>
</evidence>
<comment type="similarity">
    <text evidence="2">Belongs to the protein kinase superfamily. Ser/Thr protein kinase family.</text>
</comment>
<dbReference type="InterPro" id="IPR000719">
    <property type="entry name" value="Prot_kinase_dom"/>
</dbReference>
<evidence type="ECO:0000256" key="11">
    <source>
        <dbReference type="ARBA" id="ARBA00022729"/>
    </source>
</evidence>
<dbReference type="OMA" id="IQIIRMA"/>
<dbReference type="FunFam" id="3.80.10.10:FF:000470">
    <property type="entry name" value="LRR receptor-like serine/threonine-protein kinase RPK2"/>
    <property type="match status" value="1"/>
</dbReference>
<evidence type="ECO:0000256" key="13">
    <source>
        <dbReference type="ARBA" id="ARBA00022741"/>
    </source>
</evidence>
<dbReference type="PROSITE" id="PS50011">
    <property type="entry name" value="PROTEIN_KINASE_DOM"/>
    <property type="match status" value="1"/>
</dbReference>
<evidence type="ECO:0000259" key="25">
    <source>
        <dbReference type="PROSITE" id="PS50011"/>
    </source>
</evidence>
<comment type="catalytic activity">
    <reaction evidence="21">
        <text>L-seryl-[protein] + ATP = O-phospho-L-seryl-[protein] + ADP + H(+)</text>
        <dbReference type="Rhea" id="RHEA:17989"/>
        <dbReference type="Rhea" id="RHEA-COMP:9863"/>
        <dbReference type="Rhea" id="RHEA-COMP:11604"/>
        <dbReference type="ChEBI" id="CHEBI:15378"/>
        <dbReference type="ChEBI" id="CHEBI:29999"/>
        <dbReference type="ChEBI" id="CHEBI:30616"/>
        <dbReference type="ChEBI" id="CHEBI:83421"/>
        <dbReference type="ChEBI" id="CHEBI:456216"/>
        <dbReference type="EC" id="2.7.11.1"/>
    </reaction>
</comment>
<organism evidence="26 27">
    <name type="scientific">Cynara cardunculus var. scolymus</name>
    <name type="common">Globe artichoke</name>
    <name type="synonym">Cynara scolymus</name>
    <dbReference type="NCBI Taxonomy" id="59895"/>
    <lineage>
        <taxon>Eukaryota</taxon>
        <taxon>Viridiplantae</taxon>
        <taxon>Streptophyta</taxon>
        <taxon>Embryophyta</taxon>
        <taxon>Tracheophyta</taxon>
        <taxon>Spermatophyta</taxon>
        <taxon>Magnoliopsida</taxon>
        <taxon>eudicotyledons</taxon>
        <taxon>Gunneridae</taxon>
        <taxon>Pentapetalae</taxon>
        <taxon>asterids</taxon>
        <taxon>campanulids</taxon>
        <taxon>Asterales</taxon>
        <taxon>Asteraceae</taxon>
        <taxon>Carduoideae</taxon>
        <taxon>Cardueae</taxon>
        <taxon>Carduinae</taxon>
        <taxon>Cynara</taxon>
    </lineage>
</organism>
<dbReference type="EMBL" id="LEKV01001724">
    <property type="protein sequence ID" value="KVI06720.1"/>
    <property type="molecule type" value="Genomic_DNA"/>
</dbReference>
<proteinExistence type="inferred from homology"/>
<evidence type="ECO:0000256" key="12">
    <source>
        <dbReference type="ARBA" id="ARBA00022737"/>
    </source>
</evidence>
<accession>A0A118K409</accession>
<protein>
    <recommendedName>
        <fullName evidence="4">non-specific serine/threonine protein kinase</fullName>
        <ecNumber evidence="4">2.7.11.1</ecNumber>
    </recommendedName>
</protein>
<dbReference type="SMART" id="SM00220">
    <property type="entry name" value="S_TKc"/>
    <property type="match status" value="1"/>
</dbReference>
<evidence type="ECO:0000256" key="2">
    <source>
        <dbReference type="ARBA" id="ARBA00008684"/>
    </source>
</evidence>
<dbReference type="Gramene" id="KVI06720">
    <property type="protein sequence ID" value="KVI06720"/>
    <property type="gene ID" value="Ccrd_014926"/>
</dbReference>
<dbReference type="InterPro" id="IPR001611">
    <property type="entry name" value="Leu-rich_rpt"/>
</dbReference>
<feature type="binding site" evidence="22">
    <location>
        <position position="730"/>
    </location>
    <ligand>
        <name>ATP</name>
        <dbReference type="ChEBI" id="CHEBI:30616"/>
    </ligand>
</feature>
<evidence type="ECO:0000256" key="5">
    <source>
        <dbReference type="ARBA" id="ARBA00022475"/>
    </source>
</evidence>
<evidence type="ECO:0000313" key="27">
    <source>
        <dbReference type="Proteomes" id="UP000243975"/>
    </source>
</evidence>
<dbReference type="InterPro" id="IPR008271">
    <property type="entry name" value="Ser/Thr_kinase_AS"/>
</dbReference>
<evidence type="ECO:0000256" key="8">
    <source>
        <dbReference type="ARBA" id="ARBA00022614"/>
    </source>
</evidence>
<dbReference type="InterPro" id="IPR017441">
    <property type="entry name" value="Protein_kinase_ATP_BS"/>
</dbReference>
<keyword evidence="12" id="KW-0677">Repeat</keyword>
<dbReference type="Proteomes" id="UP000243975">
    <property type="component" value="Unassembled WGS sequence"/>
</dbReference>
<comment type="catalytic activity">
    <reaction evidence="20">
        <text>L-threonyl-[protein] + ATP = O-phospho-L-threonyl-[protein] + ADP + H(+)</text>
        <dbReference type="Rhea" id="RHEA:46608"/>
        <dbReference type="Rhea" id="RHEA-COMP:11060"/>
        <dbReference type="Rhea" id="RHEA-COMP:11605"/>
        <dbReference type="ChEBI" id="CHEBI:15378"/>
        <dbReference type="ChEBI" id="CHEBI:30013"/>
        <dbReference type="ChEBI" id="CHEBI:30616"/>
        <dbReference type="ChEBI" id="CHEBI:61977"/>
        <dbReference type="ChEBI" id="CHEBI:456216"/>
        <dbReference type="EC" id="2.7.11.1"/>
    </reaction>
</comment>
<evidence type="ECO:0000256" key="20">
    <source>
        <dbReference type="ARBA" id="ARBA00047899"/>
    </source>
</evidence>
<dbReference type="GO" id="GO:0005524">
    <property type="term" value="F:ATP binding"/>
    <property type="evidence" value="ECO:0007669"/>
    <property type="project" value="UniProtKB-UniRule"/>
</dbReference>
<dbReference type="InterPro" id="IPR001245">
    <property type="entry name" value="Ser-Thr/Tyr_kinase_cat_dom"/>
</dbReference>
<dbReference type="Pfam" id="PF13855">
    <property type="entry name" value="LRR_8"/>
    <property type="match status" value="1"/>
</dbReference>
<comment type="subcellular location">
    <subcellularLocation>
        <location evidence="1">Cell membrane</location>
        <topology evidence="1">Single-pass type I membrane protein</topology>
    </subcellularLocation>
</comment>
<evidence type="ECO:0000256" key="17">
    <source>
        <dbReference type="ARBA" id="ARBA00023136"/>
    </source>
</evidence>
<keyword evidence="13 22" id="KW-0547">Nucleotide-binding</keyword>
<evidence type="ECO:0000256" key="3">
    <source>
        <dbReference type="ARBA" id="ARBA00009592"/>
    </source>
</evidence>
<comment type="similarity">
    <text evidence="3">Belongs to the RLP family.</text>
</comment>
<evidence type="ECO:0000256" key="18">
    <source>
        <dbReference type="ARBA" id="ARBA00023170"/>
    </source>
</evidence>
<keyword evidence="7" id="KW-0597">Phosphoprotein</keyword>
<dbReference type="SMART" id="SM00369">
    <property type="entry name" value="LRR_TYP"/>
    <property type="match status" value="10"/>
</dbReference>
<evidence type="ECO:0000256" key="16">
    <source>
        <dbReference type="ARBA" id="ARBA00022989"/>
    </source>
</evidence>
<feature type="domain" description="Protein kinase" evidence="25">
    <location>
        <begin position="699"/>
        <end position="990"/>
    </location>
</feature>
<dbReference type="Gene3D" id="1.10.510.10">
    <property type="entry name" value="Transferase(Phosphotransferase) domain 1"/>
    <property type="match status" value="1"/>
</dbReference>
<dbReference type="PANTHER" id="PTHR48053">
    <property type="entry name" value="LEUCINE RICH REPEAT FAMILY PROTEIN, EXPRESSED"/>
    <property type="match status" value="1"/>
</dbReference>
<feature type="signal peptide" evidence="24">
    <location>
        <begin position="1"/>
        <end position="28"/>
    </location>
</feature>
<dbReference type="SUPFAM" id="SSF52058">
    <property type="entry name" value="L domain-like"/>
    <property type="match status" value="2"/>
</dbReference>
<dbReference type="InterPro" id="IPR011009">
    <property type="entry name" value="Kinase-like_dom_sf"/>
</dbReference>
<dbReference type="Gene3D" id="3.80.10.10">
    <property type="entry name" value="Ribonuclease Inhibitor"/>
    <property type="match status" value="4"/>
</dbReference>
<evidence type="ECO:0000313" key="26">
    <source>
        <dbReference type="EMBL" id="KVI06720.1"/>
    </source>
</evidence>
<dbReference type="InterPro" id="IPR013210">
    <property type="entry name" value="LRR_N_plant-typ"/>
</dbReference>
<keyword evidence="6" id="KW-0723">Serine/threonine-protein kinase</keyword>
<gene>
    <name evidence="26" type="ORF">Ccrd_014926</name>
</gene>
<reference evidence="26 27" key="1">
    <citation type="journal article" date="2016" name="Sci. Rep.">
        <title>The genome sequence of the outbreeding globe artichoke constructed de novo incorporating a phase-aware low-pass sequencing strategy of F1 progeny.</title>
        <authorList>
            <person name="Scaglione D."/>
            <person name="Reyes-Chin-Wo S."/>
            <person name="Acquadro A."/>
            <person name="Froenicke L."/>
            <person name="Portis E."/>
            <person name="Beitel C."/>
            <person name="Tirone M."/>
            <person name="Mauro R."/>
            <person name="Lo Monaco A."/>
            <person name="Mauromicale G."/>
            <person name="Faccioli P."/>
            <person name="Cattivelli L."/>
            <person name="Rieseberg L."/>
            <person name="Michelmore R."/>
            <person name="Lanteri S."/>
        </authorList>
    </citation>
    <scope>NUCLEOTIDE SEQUENCE [LARGE SCALE GENOMIC DNA]</scope>
    <source>
        <strain evidence="26">2C</strain>
    </source>
</reference>
<keyword evidence="5" id="KW-1003">Cell membrane</keyword>
<dbReference type="Gene3D" id="3.30.200.20">
    <property type="entry name" value="Phosphorylase Kinase, domain 1"/>
    <property type="match status" value="1"/>
</dbReference>
<evidence type="ECO:0000256" key="9">
    <source>
        <dbReference type="ARBA" id="ARBA00022679"/>
    </source>
</evidence>
<evidence type="ECO:0000256" key="6">
    <source>
        <dbReference type="ARBA" id="ARBA00022527"/>
    </source>
</evidence>
<dbReference type="GO" id="GO:0004674">
    <property type="term" value="F:protein serine/threonine kinase activity"/>
    <property type="evidence" value="ECO:0007669"/>
    <property type="project" value="UniProtKB-KW"/>
</dbReference>
<keyword evidence="8" id="KW-0433">Leucine-rich repeat</keyword>
<keyword evidence="15 22" id="KW-0067">ATP-binding</keyword>
<evidence type="ECO:0000256" key="14">
    <source>
        <dbReference type="ARBA" id="ARBA00022777"/>
    </source>
</evidence>
<dbReference type="FunFam" id="3.80.10.10:FF:000317">
    <property type="entry name" value="Inactive leucine-rich repeat receptor-like protein kinase"/>
    <property type="match status" value="1"/>
</dbReference>
<dbReference type="GO" id="GO:0006952">
    <property type="term" value="P:defense response"/>
    <property type="evidence" value="ECO:0007669"/>
    <property type="project" value="UniProtKB-ARBA"/>
</dbReference>
<evidence type="ECO:0000256" key="19">
    <source>
        <dbReference type="ARBA" id="ARBA00023180"/>
    </source>
</evidence>
<name>A0A118K409_CYNCS</name>
<keyword evidence="14" id="KW-0418">Kinase</keyword>
<dbReference type="SUPFAM" id="SSF56112">
    <property type="entry name" value="Protein kinase-like (PK-like)"/>
    <property type="match status" value="1"/>
</dbReference>
<evidence type="ECO:0000256" key="4">
    <source>
        <dbReference type="ARBA" id="ARBA00012513"/>
    </source>
</evidence>
<dbReference type="PROSITE" id="PS00107">
    <property type="entry name" value="PROTEIN_KINASE_ATP"/>
    <property type="match status" value="1"/>
</dbReference>
<evidence type="ECO:0000256" key="1">
    <source>
        <dbReference type="ARBA" id="ARBA00004251"/>
    </source>
</evidence>
<keyword evidence="19" id="KW-0325">Glycoprotein</keyword>
<dbReference type="AlphaFoldDB" id="A0A118K409"/>
<evidence type="ECO:0000256" key="15">
    <source>
        <dbReference type="ARBA" id="ARBA00022840"/>
    </source>
</evidence>
<dbReference type="Pfam" id="PF08263">
    <property type="entry name" value="LRRNT_2"/>
    <property type="match status" value="1"/>
</dbReference>
<sequence>MHQVIMDLITLFHMPIFFLFISNPCVSSATLRNIDTDIQVLISIKSQIITQPSDALATWDQNSTSPCNWTRVVCGDHGRRVVALDLSNLHITGLVSPYIGNLSFLRSLQLQDNHFQGKLPETITNLFRLRLLNISSNSIQGTIPANISRCLQLRVLDFMQNQISGSIPEDLTLLPNLQALNLAKNRLSGSIPPSIANLSSLSTLNLGTNTLSGPIPGDLSRLRNLKNLDLTINNLTGTVPLSIYNMSSLESLALASNDLWGDIPYNVGDTLPNLLVFNFCINRFTGTIPGSLHNLTNIRIIRMAHNRLHGTVPPGLGNLPELEMYNIGYNNIVSSRGEGLGFLNSLVNSTKLDFLAIDGNHFDGVIPESIGNLSKQLRILFMGSNQVSGGIPPSIGQLKGLGLINVSYNSLSGEIPPELGQLEDLQELVLSKNRLSSNIPNSLGNLGNLTKIDLSNNELGGSIPISFRNFTRIISIDLSMNKLSGSIPTEVLDLPSLTTILNLSSNSLTGSLPREIELLERVVTVDLSDNHLSGNIPNSIQNCKSLEQLILSENSLSGNIPSSLGELKGLAFLDLSSNLLSGSIPLELQNLKALQFLNLSFNNLEGKVPSDGVFSNLSRVHLEGNPKLCLDAGCRGGGSHKAVVISVAVIVSVLVMLLSIVLFFYFRRNNATIIDTPYSFKGQHHMITYDQLRLATGNFNEENLLGRGSFGSVYKGCLNLEGRSHEIAVKALDMEITGSLPSFVAECTALRHLRHRNLVKLITSCSSLNHKNTEFLALVYEYMKNGSLENRIGNGMRLLEGLKVAIDVACGLTYLHHESAVAPVVHCDIKPSNVLLDEDLTGKIGDFGLASMLVEKDQSISSAHVLKGSMGYIPPEYGVGAKPSTKGDVYSYGIMVMEIFTGKSPTHESFVGGLSLKTWVQSAFPTNLDRVLDPDMLQELEDGQSMNMKIQLDCLKTVIGVALSCTNESAEGRITISEALCKLKSVHDMCHKSNV</sequence>
<keyword evidence="17 23" id="KW-0472">Membrane</keyword>
<keyword evidence="16 23" id="KW-1133">Transmembrane helix</keyword>
<feature type="transmembrane region" description="Helical" evidence="23">
    <location>
        <begin position="643"/>
        <end position="666"/>
    </location>
</feature>
<dbReference type="InterPro" id="IPR032675">
    <property type="entry name" value="LRR_dom_sf"/>
</dbReference>
<evidence type="ECO:0000256" key="24">
    <source>
        <dbReference type="SAM" id="SignalP"/>
    </source>
</evidence>
<keyword evidence="27" id="KW-1185">Reference proteome</keyword>
<dbReference type="GO" id="GO:0051707">
    <property type="term" value="P:response to other organism"/>
    <property type="evidence" value="ECO:0007669"/>
    <property type="project" value="UniProtKB-ARBA"/>
</dbReference>
<dbReference type="GO" id="GO:0005886">
    <property type="term" value="C:plasma membrane"/>
    <property type="evidence" value="ECO:0007669"/>
    <property type="project" value="UniProtKB-SubCell"/>
</dbReference>